<dbReference type="AlphaFoldDB" id="A0A5M9ZVX1"/>
<reference evidence="1 2" key="1">
    <citation type="journal article" date="2019" name="Syst. Appl. Microbiol.">
        <title>Characterization of Bifidobacterium species in feaces of the Egyptian fruit bat: Description of B. vespertilionis sp. nov. and B. rousetti sp. nov.</title>
        <authorList>
            <person name="Modesto M."/>
            <person name="Satti M."/>
            <person name="Watanabe K."/>
            <person name="Puglisi E."/>
            <person name="Morelli L."/>
            <person name="Huang C.-H."/>
            <person name="Liou J.-S."/>
            <person name="Miyashita M."/>
            <person name="Tamura T."/>
            <person name="Saito S."/>
            <person name="Mori K."/>
            <person name="Huang L."/>
            <person name="Sciavilla P."/>
            <person name="Sandri C."/>
            <person name="Spiezio C."/>
            <person name="Vitali F."/>
            <person name="Cavalieri D."/>
            <person name="Perpetuini G."/>
            <person name="Tofalo R."/>
            <person name="Bonetti A."/>
            <person name="Arita M."/>
            <person name="Mattarelli P."/>
        </authorList>
    </citation>
    <scope>NUCLEOTIDE SEQUENCE [LARGE SCALE GENOMIC DNA]</scope>
    <source>
        <strain evidence="1 2">RST7</strain>
    </source>
</reference>
<evidence type="ECO:0000313" key="2">
    <source>
        <dbReference type="Proteomes" id="UP000412028"/>
    </source>
</evidence>
<name>A0A5M9ZVX1_9BIFI</name>
<dbReference type="EMBL" id="RZUI01000002">
    <property type="protein sequence ID" value="KAA8831665.1"/>
    <property type="molecule type" value="Genomic_DNA"/>
</dbReference>
<proteinExistence type="predicted"/>
<comment type="caution">
    <text evidence="1">The sequence shown here is derived from an EMBL/GenBank/DDBJ whole genome shotgun (WGS) entry which is preliminary data.</text>
</comment>
<protein>
    <submittedName>
        <fullName evidence="1">Uncharacterized protein</fullName>
    </submittedName>
</protein>
<dbReference type="Proteomes" id="UP000412028">
    <property type="component" value="Unassembled WGS sequence"/>
</dbReference>
<dbReference type="RefSeq" id="WP_150380838.1">
    <property type="nucleotide sequence ID" value="NZ_RZUI01000002.1"/>
</dbReference>
<accession>A0A5M9ZVX1</accession>
<evidence type="ECO:0000313" key="1">
    <source>
        <dbReference type="EMBL" id="KAA8831665.1"/>
    </source>
</evidence>
<organism evidence="1 2">
    <name type="scientific">Bifidobacterium tissieri</name>
    <dbReference type="NCBI Taxonomy" id="1630162"/>
    <lineage>
        <taxon>Bacteria</taxon>
        <taxon>Bacillati</taxon>
        <taxon>Actinomycetota</taxon>
        <taxon>Actinomycetes</taxon>
        <taxon>Bifidobacteriales</taxon>
        <taxon>Bifidobacteriaceae</taxon>
        <taxon>Bifidobacterium</taxon>
    </lineage>
</organism>
<sequence>MQNRFTEGSLTIRAGWDGQQAWWKRVGNIVFLFGSIRSTYGVNPAAGDPLFDLPVNAAKAENMTCMTNQSWHQVSILASAGSKTVKLVAGESGDWPTGTEIYLSGQYVAV</sequence>
<gene>
    <name evidence="1" type="ORF">EMO89_02780</name>
</gene>